<reference evidence="1 2" key="1">
    <citation type="submission" date="2019-11" db="EMBL/GenBank/DDBJ databases">
        <title>Comparative genomics of hydrocarbon-degrading Desulfosarcina strains.</title>
        <authorList>
            <person name="Watanabe M."/>
            <person name="Kojima H."/>
            <person name="Fukui M."/>
        </authorList>
    </citation>
    <scope>NUCLEOTIDE SEQUENCE [LARGE SCALE GENOMIC DNA]</scope>
    <source>
        <strain evidence="1 2">28bB2T</strain>
    </source>
</reference>
<name>A0A5K8A097_9BACT</name>
<organism evidence="1 2">
    <name type="scientific">Desulfosarcina ovata subsp. sediminis</name>
    <dbReference type="NCBI Taxonomy" id="885957"/>
    <lineage>
        <taxon>Bacteria</taxon>
        <taxon>Pseudomonadati</taxon>
        <taxon>Thermodesulfobacteriota</taxon>
        <taxon>Desulfobacteria</taxon>
        <taxon>Desulfobacterales</taxon>
        <taxon>Desulfosarcinaceae</taxon>
        <taxon>Desulfosarcina</taxon>
    </lineage>
</organism>
<protein>
    <recommendedName>
        <fullName evidence="3">Uracil-DNA glycosylase-like domain-containing protein</fullName>
    </recommendedName>
</protein>
<dbReference type="SUPFAM" id="SSF52141">
    <property type="entry name" value="Uracil-DNA glycosylase-like"/>
    <property type="match status" value="1"/>
</dbReference>
<dbReference type="KEGG" id="dov:DSCO28_65150"/>
<dbReference type="AlphaFoldDB" id="A0A5K8A097"/>
<dbReference type="Gene3D" id="3.40.470.10">
    <property type="entry name" value="Uracil-DNA glycosylase-like domain"/>
    <property type="match status" value="1"/>
</dbReference>
<evidence type="ECO:0000313" key="1">
    <source>
        <dbReference type="EMBL" id="BBO85949.1"/>
    </source>
</evidence>
<evidence type="ECO:0000313" key="2">
    <source>
        <dbReference type="Proteomes" id="UP000425960"/>
    </source>
</evidence>
<gene>
    <name evidence="1" type="ORF">DSCO28_65150</name>
</gene>
<accession>A0A5K8A097</accession>
<dbReference type="EMBL" id="AP021876">
    <property type="protein sequence ID" value="BBO85949.1"/>
    <property type="molecule type" value="Genomic_DNA"/>
</dbReference>
<sequence>MFKNCFGYLAGEVEIFQPQIIITQGGRARVALEKAKFPKLINIKNCLESNHKCTFTVINVSEKPVLVFYTYHPTSRAQYYPKYRDGYFSCFPKLAKDFVNSPSKFISGHSQR</sequence>
<dbReference type="Proteomes" id="UP000425960">
    <property type="component" value="Chromosome"/>
</dbReference>
<dbReference type="InterPro" id="IPR036895">
    <property type="entry name" value="Uracil-DNA_glycosylase-like_sf"/>
</dbReference>
<proteinExistence type="predicted"/>
<evidence type="ECO:0008006" key="3">
    <source>
        <dbReference type="Google" id="ProtNLM"/>
    </source>
</evidence>